<dbReference type="EMBL" id="ML976087">
    <property type="protein sequence ID" value="KAF1939162.1"/>
    <property type="molecule type" value="Genomic_DNA"/>
</dbReference>
<evidence type="ECO:0000313" key="3">
    <source>
        <dbReference type="Proteomes" id="UP000800038"/>
    </source>
</evidence>
<gene>
    <name evidence="2" type="ORF">EJ02DRAFT_265592</name>
</gene>
<sequence length="68" mass="7469">MRVGRVYVGWALSFFSCDTHLFPGMSGSAQVEVREKKDTGAKQRASPSTSESATSASADSFWHRSWPT</sequence>
<feature type="compositionally biased region" description="Basic and acidic residues" evidence="1">
    <location>
        <begin position="32"/>
        <end position="41"/>
    </location>
</feature>
<evidence type="ECO:0000256" key="1">
    <source>
        <dbReference type="SAM" id="MobiDB-lite"/>
    </source>
</evidence>
<dbReference type="Proteomes" id="UP000800038">
    <property type="component" value="Unassembled WGS sequence"/>
</dbReference>
<reference evidence="2" key="1">
    <citation type="journal article" date="2020" name="Stud. Mycol.">
        <title>101 Dothideomycetes genomes: a test case for predicting lifestyles and emergence of pathogens.</title>
        <authorList>
            <person name="Haridas S."/>
            <person name="Albert R."/>
            <person name="Binder M."/>
            <person name="Bloem J."/>
            <person name="Labutti K."/>
            <person name="Salamov A."/>
            <person name="Andreopoulos B."/>
            <person name="Baker S."/>
            <person name="Barry K."/>
            <person name="Bills G."/>
            <person name="Bluhm B."/>
            <person name="Cannon C."/>
            <person name="Castanera R."/>
            <person name="Culley D."/>
            <person name="Daum C."/>
            <person name="Ezra D."/>
            <person name="Gonzalez J."/>
            <person name="Henrissat B."/>
            <person name="Kuo A."/>
            <person name="Liang C."/>
            <person name="Lipzen A."/>
            <person name="Lutzoni F."/>
            <person name="Magnuson J."/>
            <person name="Mondo S."/>
            <person name="Nolan M."/>
            <person name="Ohm R."/>
            <person name="Pangilinan J."/>
            <person name="Park H.-J."/>
            <person name="Ramirez L."/>
            <person name="Alfaro M."/>
            <person name="Sun H."/>
            <person name="Tritt A."/>
            <person name="Yoshinaga Y."/>
            <person name="Zwiers L.-H."/>
            <person name="Turgeon B."/>
            <person name="Goodwin S."/>
            <person name="Spatafora J."/>
            <person name="Crous P."/>
            <person name="Grigoriev I."/>
        </authorList>
    </citation>
    <scope>NUCLEOTIDE SEQUENCE</scope>
    <source>
        <strain evidence="2">CBS 161.51</strain>
    </source>
</reference>
<proteinExistence type="predicted"/>
<dbReference type="PROSITE" id="PS51257">
    <property type="entry name" value="PROKAR_LIPOPROTEIN"/>
    <property type="match status" value="1"/>
</dbReference>
<name>A0A6A5SH28_9PLEO</name>
<organism evidence="2 3">
    <name type="scientific">Clathrospora elynae</name>
    <dbReference type="NCBI Taxonomy" id="706981"/>
    <lineage>
        <taxon>Eukaryota</taxon>
        <taxon>Fungi</taxon>
        <taxon>Dikarya</taxon>
        <taxon>Ascomycota</taxon>
        <taxon>Pezizomycotina</taxon>
        <taxon>Dothideomycetes</taxon>
        <taxon>Pleosporomycetidae</taxon>
        <taxon>Pleosporales</taxon>
        <taxon>Diademaceae</taxon>
        <taxon>Clathrospora</taxon>
    </lineage>
</organism>
<feature type="compositionally biased region" description="Low complexity" evidence="1">
    <location>
        <begin position="45"/>
        <end position="60"/>
    </location>
</feature>
<dbReference type="AlphaFoldDB" id="A0A6A5SH28"/>
<evidence type="ECO:0000313" key="2">
    <source>
        <dbReference type="EMBL" id="KAF1939162.1"/>
    </source>
</evidence>
<feature type="region of interest" description="Disordered" evidence="1">
    <location>
        <begin position="32"/>
        <end position="68"/>
    </location>
</feature>
<keyword evidence="3" id="KW-1185">Reference proteome</keyword>
<protein>
    <submittedName>
        <fullName evidence="2">Uncharacterized protein</fullName>
    </submittedName>
</protein>
<accession>A0A6A5SH28</accession>